<feature type="signal peptide" evidence="2">
    <location>
        <begin position="1"/>
        <end position="21"/>
    </location>
</feature>
<keyword evidence="4" id="KW-1185">Reference proteome</keyword>
<dbReference type="PROSITE" id="PS51257">
    <property type="entry name" value="PROKAR_LIPOPROTEIN"/>
    <property type="match status" value="1"/>
</dbReference>
<organism evidence="3 4">
    <name type="scientific">Yoonia ponticola</name>
    <dbReference type="NCBI Taxonomy" id="1524255"/>
    <lineage>
        <taxon>Bacteria</taxon>
        <taxon>Pseudomonadati</taxon>
        <taxon>Pseudomonadota</taxon>
        <taxon>Alphaproteobacteria</taxon>
        <taxon>Rhodobacterales</taxon>
        <taxon>Paracoccaceae</taxon>
        <taxon>Yoonia</taxon>
    </lineage>
</organism>
<evidence type="ECO:0000313" key="3">
    <source>
        <dbReference type="EMBL" id="MBB5723729.1"/>
    </source>
</evidence>
<evidence type="ECO:0000313" key="4">
    <source>
        <dbReference type="Proteomes" id="UP000535415"/>
    </source>
</evidence>
<dbReference type="EMBL" id="JACIJM010000013">
    <property type="protein sequence ID" value="MBB5723729.1"/>
    <property type="molecule type" value="Genomic_DNA"/>
</dbReference>
<name>A0A7W9EZH7_9RHOB</name>
<feature type="region of interest" description="Disordered" evidence="1">
    <location>
        <begin position="90"/>
        <end position="111"/>
    </location>
</feature>
<evidence type="ECO:0008006" key="5">
    <source>
        <dbReference type="Google" id="ProtNLM"/>
    </source>
</evidence>
<gene>
    <name evidence="3" type="ORF">FHS72_003374</name>
</gene>
<keyword evidence="2" id="KW-0732">Signal</keyword>
<dbReference type="AlphaFoldDB" id="A0A7W9EZH7"/>
<comment type="caution">
    <text evidence="3">The sequence shown here is derived from an EMBL/GenBank/DDBJ whole genome shotgun (WGS) entry which is preliminary data.</text>
</comment>
<proteinExistence type="predicted"/>
<dbReference type="Proteomes" id="UP000535415">
    <property type="component" value="Unassembled WGS sequence"/>
</dbReference>
<sequence length="111" mass="11644">MMKMVKVSALLVAGLTVSGCAELVVGQLEGGQRTGLERSFDGGRDSKSLSQLVAGIWVDPNGCDHWIIDDGVEGYLSERLTPDGRPVCSGVAPPNTATGPFREGTDIPDTL</sequence>
<accession>A0A7W9EZH7</accession>
<protein>
    <recommendedName>
        <fullName evidence="5">Lipoprotein</fullName>
    </recommendedName>
</protein>
<feature type="chain" id="PRO_5030696236" description="Lipoprotein" evidence="2">
    <location>
        <begin position="22"/>
        <end position="111"/>
    </location>
</feature>
<evidence type="ECO:0000256" key="1">
    <source>
        <dbReference type="SAM" id="MobiDB-lite"/>
    </source>
</evidence>
<evidence type="ECO:0000256" key="2">
    <source>
        <dbReference type="SAM" id="SignalP"/>
    </source>
</evidence>
<reference evidence="3 4" key="1">
    <citation type="submission" date="2020-08" db="EMBL/GenBank/DDBJ databases">
        <title>Genomic Encyclopedia of Type Strains, Phase IV (KMG-IV): sequencing the most valuable type-strain genomes for metagenomic binning, comparative biology and taxonomic classification.</title>
        <authorList>
            <person name="Goeker M."/>
        </authorList>
    </citation>
    <scope>NUCLEOTIDE SEQUENCE [LARGE SCALE GENOMIC DNA]</scope>
    <source>
        <strain evidence="3 4">DSM 101064</strain>
    </source>
</reference>